<comment type="caution">
    <text evidence="2">The sequence shown here is derived from an EMBL/GenBank/DDBJ whole genome shotgun (WGS) entry which is preliminary data.</text>
</comment>
<dbReference type="EMBL" id="MEKH01000009">
    <property type="protein sequence ID" value="ODO02917.1"/>
    <property type="molecule type" value="Genomic_DNA"/>
</dbReference>
<feature type="compositionally biased region" description="Polar residues" evidence="1">
    <location>
        <begin position="1"/>
        <end position="13"/>
    </location>
</feature>
<feature type="region of interest" description="Disordered" evidence="1">
    <location>
        <begin position="1"/>
        <end position="25"/>
    </location>
</feature>
<name>A0A1E3JS35_9TREE</name>
<evidence type="ECO:0000313" key="2">
    <source>
        <dbReference type="EMBL" id="ODO02917.1"/>
    </source>
</evidence>
<gene>
    <name evidence="2" type="ORF">I350_05759</name>
</gene>
<dbReference type="AlphaFoldDB" id="A0A1E3JS35"/>
<reference evidence="2 3" key="1">
    <citation type="submission" date="2016-06" db="EMBL/GenBank/DDBJ databases">
        <title>Evolution of pathogenesis and genome organization in the Tremellales.</title>
        <authorList>
            <person name="Cuomo C."/>
            <person name="Litvintseva A."/>
            <person name="Heitman J."/>
            <person name="Chen Y."/>
            <person name="Sun S."/>
            <person name="Springer D."/>
            <person name="Dromer F."/>
            <person name="Young S."/>
            <person name="Zeng Q."/>
            <person name="Chapman S."/>
            <person name="Gujja S."/>
            <person name="Saif S."/>
            <person name="Birren B."/>
        </authorList>
    </citation>
    <scope>NUCLEOTIDE SEQUENCE [LARGE SCALE GENOMIC DNA]</scope>
    <source>
        <strain evidence="2 3">CBS 6273</strain>
    </source>
</reference>
<organism evidence="2 3">
    <name type="scientific">Cryptococcus amylolentus CBS 6273</name>
    <dbReference type="NCBI Taxonomy" id="1296118"/>
    <lineage>
        <taxon>Eukaryota</taxon>
        <taxon>Fungi</taxon>
        <taxon>Dikarya</taxon>
        <taxon>Basidiomycota</taxon>
        <taxon>Agaricomycotina</taxon>
        <taxon>Tremellomycetes</taxon>
        <taxon>Tremellales</taxon>
        <taxon>Cryptococcaceae</taxon>
        <taxon>Cryptococcus</taxon>
    </lineage>
</organism>
<evidence type="ECO:0000256" key="1">
    <source>
        <dbReference type="SAM" id="MobiDB-lite"/>
    </source>
</evidence>
<proteinExistence type="predicted"/>
<accession>A0A1E3JS35</accession>
<protein>
    <submittedName>
        <fullName evidence="2">Uncharacterized protein</fullName>
    </submittedName>
</protein>
<evidence type="ECO:0000313" key="3">
    <source>
        <dbReference type="Proteomes" id="UP000095149"/>
    </source>
</evidence>
<dbReference type="Proteomes" id="UP000095149">
    <property type="component" value="Unassembled WGS sequence"/>
</dbReference>
<sequence>MTSMPPNSVQLSSAPAGPHRPTSTEDRRVHCTIMELLYDLCRQGLLPRDTLRTLSAYSLEFIPIVRQYLYSSLVVSGNPALDVALPAQRNTHMFSIQPPISSDDPDLLAESIEHQWLWLTRTVTITSTAGARHIDHQDPILPLPLCPILDAIIASPSWLADPAWTSMKFPADLKHPSHICVGLSSSNPSQMGRARQILKKFQARLTATLHADLAMFRLGVVLPDRNPPDSVIVRLEETAGGDDRLLSISVMLWLVQEMSRGHVADRFPRRLTIQHPLFTSSHETSAPQSSLQNRIHDHDEALNIMVAVELPSPCAACGRT</sequence>